<dbReference type="AlphaFoldDB" id="B9TE19"/>
<gene>
    <name evidence="1" type="ORF">RCOM_1917710</name>
</gene>
<organism evidence="1 2">
    <name type="scientific">Ricinus communis</name>
    <name type="common">Castor bean</name>
    <dbReference type="NCBI Taxonomy" id="3988"/>
    <lineage>
        <taxon>Eukaryota</taxon>
        <taxon>Viridiplantae</taxon>
        <taxon>Streptophyta</taxon>
        <taxon>Embryophyta</taxon>
        <taxon>Tracheophyta</taxon>
        <taxon>Spermatophyta</taxon>
        <taxon>Magnoliopsida</taxon>
        <taxon>eudicotyledons</taxon>
        <taxon>Gunneridae</taxon>
        <taxon>Pentapetalae</taxon>
        <taxon>rosids</taxon>
        <taxon>fabids</taxon>
        <taxon>Malpighiales</taxon>
        <taxon>Euphorbiaceae</taxon>
        <taxon>Acalyphoideae</taxon>
        <taxon>Acalypheae</taxon>
        <taxon>Ricinus</taxon>
    </lineage>
</organism>
<reference evidence="2" key="1">
    <citation type="journal article" date="2010" name="Nat. Biotechnol.">
        <title>Draft genome sequence of the oilseed species Ricinus communis.</title>
        <authorList>
            <person name="Chan A.P."/>
            <person name="Crabtree J."/>
            <person name="Zhao Q."/>
            <person name="Lorenzi H."/>
            <person name="Orvis J."/>
            <person name="Puiu D."/>
            <person name="Melake-Berhan A."/>
            <person name="Jones K.M."/>
            <person name="Redman J."/>
            <person name="Chen G."/>
            <person name="Cahoon E.B."/>
            <person name="Gedil M."/>
            <person name="Stanke M."/>
            <person name="Haas B.J."/>
            <person name="Wortman J.R."/>
            <person name="Fraser-Liggett C.M."/>
            <person name="Ravel J."/>
            <person name="Rabinowicz P.D."/>
        </authorList>
    </citation>
    <scope>NUCLEOTIDE SEQUENCE [LARGE SCALE GENOMIC DNA]</scope>
    <source>
        <strain evidence="2">cv. Hale</strain>
    </source>
</reference>
<sequence length="99" mass="11118">MRANDLRAIGRLEAPVGNAAIGIEKTAMLLQICERARNAGLCEIGRRRDEHSAARRQLPGHKAGIGYRPVADDRVIAFRGRIDAAVIDIERQRYLRMLR</sequence>
<proteinExistence type="predicted"/>
<protein>
    <submittedName>
        <fullName evidence="1">Uncharacterized protein</fullName>
    </submittedName>
</protein>
<keyword evidence="2" id="KW-1185">Reference proteome</keyword>
<dbReference type="InParanoid" id="B9TE19"/>
<accession>B9TE19</accession>
<evidence type="ECO:0000313" key="2">
    <source>
        <dbReference type="Proteomes" id="UP000008311"/>
    </source>
</evidence>
<dbReference type="EMBL" id="EQ978654">
    <property type="protein sequence ID" value="EEF25894.1"/>
    <property type="molecule type" value="Genomic_DNA"/>
</dbReference>
<evidence type="ECO:0000313" key="1">
    <source>
        <dbReference type="EMBL" id="EEF25894.1"/>
    </source>
</evidence>
<dbReference type="Proteomes" id="UP000008311">
    <property type="component" value="Unassembled WGS sequence"/>
</dbReference>
<name>B9TE19_RICCO</name>